<evidence type="ECO:0000256" key="1">
    <source>
        <dbReference type="ARBA" id="ARBA00004117"/>
    </source>
</evidence>
<dbReference type="GO" id="GO:0009306">
    <property type="term" value="P:protein secretion"/>
    <property type="evidence" value="ECO:0007669"/>
    <property type="project" value="InterPro"/>
</dbReference>
<dbReference type="InterPro" id="IPR006305">
    <property type="entry name" value="FliQ"/>
</dbReference>
<keyword evidence="7 9" id="KW-0472">Membrane</keyword>
<evidence type="ECO:0000256" key="8">
    <source>
        <dbReference type="ARBA" id="ARBA00023143"/>
    </source>
</evidence>
<accession>A0A382PYA9</accession>
<sequence length="90" mass="9740">MTESLVVSIMLEAMRMTTLLAAPMLLGALITGLVISIFQAVTQIQEQTLAIIPKMAAMLGILAMLFPWLLSQATTYMASIFTNFPNYVGG</sequence>
<dbReference type="PANTHER" id="PTHR34040">
    <property type="entry name" value="FLAGELLAR BIOSYNTHETIC PROTEIN FLIQ"/>
    <property type="match status" value="1"/>
</dbReference>
<evidence type="ECO:0000256" key="5">
    <source>
        <dbReference type="ARBA" id="ARBA00022692"/>
    </source>
</evidence>
<dbReference type="PIRSF" id="PIRSF004669">
    <property type="entry name" value="FliQ"/>
    <property type="match status" value="1"/>
</dbReference>
<evidence type="ECO:0000256" key="9">
    <source>
        <dbReference type="SAM" id="Phobius"/>
    </source>
</evidence>
<evidence type="ECO:0000256" key="6">
    <source>
        <dbReference type="ARBA" id="ARBA00022989"/>
    </source>
</evidence>
<evidence type="ECO:0000313" key="10">
    <source>
        <dbReference type="EMBL" id="SVC77072.1"/>
    </source>
</evidence>
<dbReference type="PRINTS" id="PR00952">
    <property type="entry name" value="TYPE3IMQPROT"/>
</dbReference>
<dbReference type="EMBL" id="UINC01109919">
    <property type="protein sequence ID" value="SVC77072.1"/>
    <property type="molecule type" value="Genomic_DNA"/>
</dbReference>
<dbReference type="PANTHER" id="PTHR34040:SF2">
    <property type="entry name" value="FLAGELLAR BIOSYNTHETIC PROTEIN FLIQ"/>
    <property type="match status" value="1"/>
</dbReference>
<dbReference type="GO" id="GO:0005886">
    <property type="term" value="C:plasma membrane"/>
    <property type="evidence" value="ECO:0007669"/>
    <property type="project" value="UniProtKB-SubCell"/>
</dbReference>
<keyword evidence="6 9" id="KW-1133">Transmembrane helix</keyword>
<gene>
    <name evidence="10" type="ORF">METZ01_LOCUS329926</name>
</gene>
<keyword evidence="5 9" id="KW-0812">Transmembrane</keyword>
<evidence type="ECO:0000256" key="2">
    <source>
        <dbReference type="ARBA" id="ARBA00004651"/>
    </source>
</evidence>
<name>A0A382PYA9_9ZZZZ</name>
<evidence type="ECO:0000256" key="4">
    <source>
        <dbReference type="ARBA" id="ARBA00022475"/>
    </source>
</evidence>
<feature type="transmembrane region" description="Helical" evidence="9">
    <location>
        <begin position="20"/>
        <end position="41"/>
    </location>
</feature>
<dbReference type="GO" id="GO:0009425">
    <property type="term" value="C:bacterial-type flagellum basal body"/>
    <property type="evidence" value="ECO:0007669"/>
    <property type="project" value="UniProtKB-SubCell"/>
</dbReference>
<dbReference type="InterPro" id="IPR002191">
    <property type="entry name" value="Bac_export_3"/>
</dbReference>
<reference evidence="10" key="1">
    <citation type="submission" date="2018-05" db="EMBL/GenBank/DDBJ databases">
        <authorList>
            <person name="Lanie J.A."/>
            <person name="Ng W.-L."/>
            <person name="Kazmierczak K.M."/>
            <person name="Andrzejewski T.M."/>
            <person name="Davidsen T.M."/>
            <person name="Wayne K.J."/>
            <person name="Tettelin H."/>
            <person name="Glass J.I."/>
            <person name="Rusch D."/>
            <person name="Podicherti R."/>
            <person name="Tsui H.-C.T."/>
            <person name="Winkler M.E."/>
        </authorList>
    </citation>
    <scope>NUCLEOTIDE SEQUENCE</scope>
</reference>
<evidence type="ECO:0000256" key="7">
    <source>
        <dbReference type="ARBA" id="ARBA00023136"/>
    </source>
</evidence>
<proteinExistence type="predicted"/>
<dbReference type="GO" id="GO:0044780">
    <property type="term" value="P:bacterial-type flagellum assembly"/>
    <property type="evidence" value="ECO:0007669"/>
    <property type="project" value="InterPro"/>
</dbReference>
<feature type="transmembrane region" description="Helical" evidence="9">
    <location>
        <begin position="48"/>
        <end position="70"/>
    </location>
</feature>
<comment type="subcellular location">
    <subcellularLocation>
        <location evidence="1">Bacterial flagellum basal body</location>
    </subcellularLocation>
    <subcellularLocation>
        <location evidence="2">Cell membrane</location>
        <topology evidence="2">Multi-pass membrane protein</topology>
    </subcellularLocation>
</comment>
<organism evidence="10">
    <name type="scientific">marine metagenome</name>
    <dbReference type="NCBI Taxonomy" id="408172"/>
    <lineage>
        <taxon>unclassified sequences</taxon>
        <taxon>metagenomes</taxon>
        <taxon>ecological metagenomes</taxon>
    </lineage>
</organism>
<dbReference type="Pfam" id="PF01313">
    <property type="entry name" value="Bac_export_3"/>
    <property type="match status" value="1"/>
</dbReference>
<evidence type="ECO:0000256" key="3">
    <source>
        <dbReference type="ARBA" id="ARBA00021718"/>
    </source>
</evidence>
<protein>
    <recommendedName>
        <fullName evidence="3">Flagellar biosynthetic protein FliQ</fullName>
    </recommendedName>
</protein>
<keyword evidence="4" id="KW-1003">Cell membrane</keyword>
<dbReference type="NCBIfam" id="TIGR01402">
    <property type="entry name" value="fliQ"/>
    <property type="match status" value="1"/>
</dbReference>
<keyword evidence="8" id="KW-0975">Bacterial flagellum</keyword>
<dbReference type="AlphaFoldDB" id="A0A382PYA9"/>